<evidence type="ECO:0000313" key="2">
    <source>
        <dbReference type="EMBL" id="AMJ75256.1"/>
    </source>
</evidence>
<dbReference type="Proteomes" id="UP000056750">
    <property type="component" value="Chromosome"/>
</dbReference>
<dbReference type="Proteomes" id="UP001170717">
    <property type="component" value="Unassembled WGS sequence"/>
</dbReference>
<dbReference type="RefSeq" id="WP_057790256.1">
    <property type="nucleotide sequence ID" value="NZ_CAXIBE010000052.1"/>
</dbReference>
<dbReference type="KEGG" id="asq:AVL57_15570"/>
<evidence type="ECO:0000313" key="3">
    <source>
        <dbReference type="EMBL" id="MDO6577959.1"/>
    </source>
</evidence>
<reference evidence="2 4" key="1">
    <citation type="submission" date="2015-12" db="EMBL/GenBank/DDBJ databases">
        <title>Intraspecies pangenome expansion in the marine bacterium Alteromonas.</title>
        <authorList>
            <person name="Lopez-Perez M."/>
            <person name="Rodriguez-Valera F."/>
        </authorList>
    </citation>
    <scope>NUCLEOTIDE SEQUENCE [LARGE SCALE GENOMIC DNA]</scope>
    <source>
        <strain evidence="2 4">LMG 21861</strain>
    </source>
</reference>
<evidence type="ECO:0000256" key="1">
    <source>
        <dbReference type="SAM" id="Phobius"/>
    </source>
</evidence>
<keyword evidence="1" id="KW-0472">Membrane</keyword>
<dbReference type="AlphaFoldDB" id="A0AAW7Z3L0"/>
<reference evidence="3" key="2">
    <citation type="submission" date="2023-07" db="EMBL/GenBank/DDBJ databases">
        <title>Genome content predicts the carbon catabolic preferences of heterotrophic bacteria.</title>
        <authorList>
            <person name="Gralka M."/>
        </authorList>
    </citation>
    <scope>NUCLEOTIDE SEQUENCE</scope>
    <source>
        <strain evidence="3">F2M12</strain>
    </source>
</reference>
<protein>
    <submittedName>
        <fullName evidence="3">Uncharacterized protein</fullName>
    </submittedName>
</protein>
<accession>A0AAW7Z3L0</accession>
<evidence type="ECO:0000313" key="4">
    <source>
        <dbReference type="Proteomes" id="UP000056750"/>
    </source>
</evidence>
<sequence>MANRPPSIDVFLQPAFAAFVQKLQRYTTGVGVFLWIANAALLLNVALIASGTMADSGEFVSALHDNIVIEPFFIAAFNQALSLFSLPTIILVLVGLQVHACATARAHFIGNDQPVPFVFHEYPHPFIQKIGSRAPPTLS</sequence>
<keyword evidence="1" id="KW-0812">Transmembrane</keyword>
<gene>
    <name evidence="2" type="ORF">AVL57_15570</name>
    <name evidence="3" type="ORF">Q4527_11175</name>
</gene>
<feature type="transmembrane region" description="Helical" evidence="1">
    <location>
        <begin position="72"/>
        <end position="96"/>
    </location>
</feature>
<dbReference type="EMBL" id="CP013926">
    <property type="protein sequence ID" value="AMJ75256.1"/>
    <property type="molecule type" value="Genomic_DNA"/>
</dbReference>
<organism evidence="3 5">
    <name type="scientific">Alteromonas stellipolaris</name>
    <dbReference type="NCBI Taxonomy" id="233316"/>
    <lineage>
        <taxon>Bacteria</taxon>
        <taxon>Pseudomonadati</taxon>
        <taxon>Pseudomonadota</taxon>
        <taxon>Gammaproteobacteria</taxon>
        <taxon>Alteromonadales</taxon>
        <taxon>Alteromonadaceae</taxon>
        <taxon>Alteromonas/Salinimonas group</taxon>
        <taxon>Alteromonas</taxon>
    </lineage>
</organism>
<evidence type="ECO:0000313" key="5">
    <source>
        <dbReference type="Proteomes" id="UP001170717"/>
    </source>
</evidence>
<name>A0AAW7Z3L0_9ALTE</name>
<proteinExistence type="predicted"/>
<keyword evidence="1" id="KW-1133">Transmembrane helix</keyword>
<keyword evidence="4" id="KW-1185">Reference proteome</keyword>
<feature type="transmembrane region" description="Helical" evidence="1">
    <location>
        <begin position="32"/>
        <end position="52"/>
    </location>
</feature>
<dbReference type="EMBL" id="JAUOQI010000006">
    <property type="protein sequence ID" value="MDO6577959.1"/>
    <property type="molecule type" value="Genomic_DNA"/>
</dbReference>